<feature type="transmembrane region" description="Helical" evidence="4">
    <location>
        <begin position="31"/>
        <end position="51"/>
    </location>
</feature>
<dbReference type="EMBL" id="QFOD01000003">
    <property type="protein sequence ID" value="PZP35029.1"/>
    <property type="molecule type" value="Genomic_DNA"/>
</dbReference>
<evidence type="ECO:0000256" key="2">
    <source>
        <dbReference type="ARBA" id="ARBA00022679"/>
    </source>
</evidence>
<comment type="caution">
    <text evidence="5">The sequence shown here is derived from an EMBL/GenBank/DDBJ whole genome shotgun (WGS) entry which is preliminary data.</text>
</comment>
<reference evidence="5 6" key="1">
    <citation type="submission" date="2017-08" db="EMBL/GenBank/DDBJ databases">
        <title>Infants hospitalized years apart are colonized by the same room-sourced microbial strains.</title>
        <authorList>
            <person name="Brooks B."/>
            <person name="Olm M.R."/>
            <person name="Firek B.A."/>
            <person name="Baker R."/>
            <person name="Thomas B.C."/>
            <person name="Morowitz M.J."/>
            <person name="Banfield J.F."/>
        </authorList>
    </citation>
    <scope>NUCLEOTIDE SEQUENCE [LARGE SCALE GENOMIC DNA]</scope>
    <source>
        <strain evidence="5">S2_012_000_R2_81</strain>
    </source>
</reference>
<dbReference type="InterPro" id="IPR026170">
    <property type="entry name" value="FAM173A/B"/>
</dbReference>
<proteinExistence type="predicted"/>
<dbReference type="SUPFAM" id="SSF53335">
    <property type="entry name" value="S-adenosyl-L-methionine-dependent methyltransferases"/>
    <property type="match status" value="1"/>
</dbReference>
<keyword evidence="4" id="KW-0472">Membrane</keyword>
<dbReference type="PANTHER" id="PTHR13610:SF9">
    <property type="entry name" value="FI06469P"/>
    <property type="match status" value="1"/>
</dbReference>
<dbReference type="GO" id="GO:0032259">
    <property type="term" value="P:methylation"/>
    <property type="evidence" value="ECO:0007669"/>
    <property type="project" value="UniProtKB-KW"/>
</dbReference>
<evidence type="ECO:0000313" key="5">
    <source>
        <dbReference type="EMBL" id="PZP35029.1"/>
    </source>
</evidence>
<keyword evidence="1 5" id="KW-0489">Methyltransferase</keyword>
<keyword evidence="4" id="KW-0812">Transmembrane</keyword>
<dbReference type="Gene3D" id="3.40.50.150">
    <property type="entry name" value="Vaccinia Virus protein VP39"/>
    <property type="match status" value="1"/>
</dbReference>
<dbReference type="Proteomes" id="UP000249633">
    <property type="component" value="Unassembled WGS sequence"/>
</dbReference>
<keyword evidence="2 5" id="KW-0808">Transferase</keyword>
<organism evidence="5 6">
    <name type="scientific">Roseateles depolymerans</name>
    <dbReference type="NCBI Taxonomy" id="76731"/>
    <lineage>
        <taxon>Bacteria</taxon>
        <taxon>Pseudomonadati</taxon>
        <taxon>Pseudomonadota</taxon>
        <taxon>Betaproteobacteria</taxon>
        <taxon>Burkholderiales</taxon>
        <taxon>Sphaerotilaceae</taxon>
        <taxon>Roseateles</taxon>
    </lineage>
</organism>
<sequence>MNRLRWPWSALLAWLAAWLLFALLRRLSLDLAWAAGGATLLGAGLAALHGARWRRLIVALGFPASLLAQGWQAGAATWLPWLWWLPLLLLWWLYPRRSWTEAPLFPTSPGALAGLASLAPLRAGQSALDAGCGLGDGLLELARVYPGVRLHGVEWSRPLAWLARWRLRGQAEVSRGDLWAGDWSGYDLVYVFQRPESMPRVWAKAQAEMRPGGWLASLDFEVPGQKPAARWQAPGGRPVWLYHPRGRG</sequence>
<name>A0A2W5FZF9_9BURK</name>
<evidence type="ECO:0000256" key="3">
    <source>
        <dbReference type="ARBA" id="ARBA00022691"/>
    </source>
</evidence>
<feature type="transmembrane region" description="Helical" evidence="4">
    <location>
        <begin position="6"/>
        <end position="24"/>
    </location>
</feature>
<dbReference type="GO" id="GO:0016279">
    <property type="term" value="F:protein-lysine N-methyltransferase activity"/>
    <property type="evidence" value="ECO:0007669"/>
    <property type="project" value="InterPro"/>
</dbReference>
<accession>A0A2W5FZF9</accession>
<evidence type="ECO:0000313" key="6">
    <source>
        <dbReference type="Proteomes" id="UP000249633"/>
    </source>
</evidence>
<protein>
    <submittedName>
        <fullName evidence="5">Methyltransferase type 12</fullName>
    </submittedName>
</protein>
<keyword evidence="4" id="KW-1133">Transmembrane helix</keyword>
<keyword evidence="3" id="KW-0949">S-adenosyl-L-methionine</keyword>
<evidence type="ECO:0000256" key="1">
    <source>
        <dbReference type="ARBA" id="ARBA00022603"/>
    </source>
</evidence>
<dbReference type="PANTHER" id="PTHR13610">
    <property type="entry name" value="METHYLTRANSFERASE DOMAIN-CONTAINING PROTEIN"/>
    <property type="match status" value="1"/>
</dbReference>
<dbReference type="InterPro" id="IPR029063">
    <property type="entry name" value="SAM-dependent_MTases_sf"/>
</dbReference>
<dbReference type="AlphaFoldDB" id="A0A2W5FZF9"/>
<evidence type="ECO:0000256" key="4">
    <source>
        <dbReference type="SAM" id="Phobius"/>
    </source>
</evidence>
<gene>
    <name evidence="5" type="ORF">DI603_03875</name>
</gene>
<feature type="transmembrane region" description="Helical" evidence="4">
    <location>
        <begin position="71"/>
        <end position="94"/>
    </location>
</feature>